<feature type="transmembrane region" description="Helical" evidence="7">
    <location>
        <begin position="390"/>
        <end position="410"/>
    </location>
</feature>
<dbReference type="PANTHER" id="PTHR30213">
    <property type="entry name" value="INNER MEMBRANE PROTEIN YHJD"/>
    <property type="match status" value="1"/>
</dbReference>
<dbReference type="STRING" id="1457250.GCA_000755225_03410"/>
<gene>
    <name evidence="8" type="ORF">DV733_05485</name>
</gene>
<evidence type="ECO:0000256" key="5">
    <source>
        <dbReference type="ARBA" id="ARBA00023136"/>
    </source>
</evidence>
<reference evidence="8 9" key="1">
    <citation type="journal article" date="2019" name="Nat. Commun.">
        <title>A new type of DNA phosphorothioation-based antiviral system in archaea.</title>
        <authorList>
            <person name="Xiong L."/>
            <person name="Liu S."/>
            <person name="Chen S."/>
            <person name="Xiao Y."/>
            <person name="Zhu B."/>
            <person name="Gao Y."/>
            <person name="Zhang Y."/>
            <person name="Chen B."/>
            <person name="Luo J."/>
            <person name="Deng Z."/>
            <person name="Chen X."/>
            <person name="Wang L."/>
            <person name="Chen S."/>
        </authorList>
    </citation>
    <scope>NUCLEOTIDE SEQUENCE [LARGE SCALE GENOMIC DNA]</scope>
    <source>
        <strain evidence="8 9">CBA1105</strain>
    </source>
</reference>
<feature type="transmembrane region" description="Helical" evidence="7">
    <location>
        <begin position="137"/>
        <end position="155"/>
    </location>
</feature>
<feature type="transmembrane region" description="Helical" evidence="7">
    <location>
        <begin position="207"/>
        <end position="228"/>
    </location>
</feature>
<feature type="transmembrane region" description="Helical" evidence="7">
    <location>
        <begin position="267"/>
        <end position="296"/>
    </location>
</feature>
<dbReference type="PANTHER" id="PTHR30213:SF0">
    <property type="entry name" value="UPF0761 MEMBRANE PROTEIN YIHY"/>
    <property type="match status" value="1"/>
</dbReference>
<evidence type="ECO:0000256" key="1">
    <source>
        <dbReference type="ARBA" id="ARBA00004651"/>
    </source>
</evidence>
<evidence type="ECO:0000256" key="3">
    <source>
        <dbReference type="ARBA" id="ARBA00022692"/>
    </source>
</evidence>
<sequence length="458" mass="49274">MFRRGSPTRCGRSCPGLVQWRRNRFRSVDRGSSRRSAGICHRRTTRLHVHQRIARPLAVGTTLLRVVRRSEVTLLAAAIAYYALVSLFPLLLLSLVVASTLGGQTFADTIVASLGNVLSPSGETLVRDALTNARGRGGATVVGIALLLWGGLKLFRGLDVAFSMVYGEHEAEPLLEQLRNAIAALAAVGVAIGLTLAVGIVAGALGFSFGVLGLPVVLTAAFLPLFYIFPDTDLTIGEALPGAVFAAVGWTVLSAGFQIYAATADSAALYGVVGGVLLLVTWFYLGGIVLLLGVILNGVLAGDVEQTAIEDRQLQHDPLRDVGQRMSETGADTADDATASSGDVDVAELRAEIDELESRIEERTLHRDEIERDLKRYVRKRVRRGHATGWGPYLVLLYGTAMTLGAFYFLSGWVAFLTMLVVWLSTLGLYVMMLLVGVTVNAVGLPGKLLDKVRDFRR</sequence>
<accession>A0A4D6HC45</accession>
<proteinExistence type="predicted"/>
<keyword evidence="5 7" id="KW-0472">Membrane</keyword>
<evidence type="ECO:0000256" key="6">
    <source>
        <dbReference type="SAM" id="Coils"/>
    </source>
</evidence>
<keyword evidence="4 7" id="KW-1133">Transmembrane helix</keyword>
<keyword evidence="3 7" id="KW-0812">Transmembrane</keyword>
<dbReference type="GO" id="GO:0005886">
    <property type="term" value="C:plasma membrane"/>
    <property type="evidence" value="ECO:0007669"/>
    <property type="project" value="UniProtKB-SubCell"/>
</dbReference>
<keyword evidence="9" id="KW-1185">Reference proteome</keyword>
<dbReference type="EMBL" id="CP031310">
    <property type="protein sequence ID" value="QCC50728.1"/>
    <property type="molecule type" value="Genomic_DNA"/>
</dbReference>
<organism evidence="8 9">
    <name type="scientific">Halapricum salinum</name>
    <dbReference type="NCBI Taxonomy" id="1457250"/>
    <lineage>
        <taxon>Archaea</taxon>
        <taxon>Methanobacteriati</taxon>
        <taxon>Methanobacteriota</taxon>
        <taxon>Stenosarchaea group</taxon>
        <taxon>Halobacteria</taxon>
        <taxon>Halobacteriales</taxon>
        <taxon>Haloarculaceae</taxon>
        <taxon>Halapricum</taxon>
    </lineage>
</organism>
<dbReference type="Pfam" id="PF03631">
    <property type="entry name" value="Virul_fac_BrkB"/>
    <property type="match status" value="1"/>
</dbReference>
<feature type="transmembrane region" description="Helical" evidence="7">
    <location>
        <begin position="416"/>
        <end position="444"/>
    </location>
</feature>
<dbReference type="KEGG" id="hsn:DV733_05485"/>
<evidence type="ECO:0000256" key="2">
    <source>
        <dbReference type="ARBA" id="ARBA00022475"/>
    </source>
</evidence>
<keyword evidence="6" id="KW-0175">Coiled coil</keyword>
<feature type="transmembrane region" description="Helical" evidence="7">
    <location>
        <begin position="74"/>
        <end position="98"/>
    </location>
</feature>
<feature type="transmembrane region" description="Helical" evidence="7">
    <location>
        <begin position="240"/>
        <end position="261"/>
    </location>
</feature>
<dbReference type="AlphaFoldDB" id="A0A4D6HC45"/>
<evidence type="ECO:0000313" key="8">
    <source>
        <dbReference type="EMBL" id="QCC50728.1"/>
    </source>
</evidence>
<dbReference type="NCBIfam" id="TIGR00765">
    <property type="entry name" value="yihY_not_rbn"/>
    <property type="match status" value="1"/>
</dbReference>
<evidence type="ECO:0000256" key="7">
    <source>
        <dbReference type="SAM" id="Phobius"/>
    </source>
</evidence>
<dbReference type="OrthoDB" id="202693at2157"/>
<dbReference type="Proteomes" id="UP000296706">
    <property type="component" value="Chromosome"/>
</dbReference>
<feature type="transmembrane region" description="Helical" evidence="7">
    <location>
        <begin position="181"/>
        <end position="201"/>
    </location>
</feature>
<feature type="coiled-coil region" evidence="6">
    <location>
        <begin position="346"/>
        <end position="373"/>
    </location>
</feature>
<keyword evidence="2" id="KW-1003">Cell membrane</keyword>
<name>A0A4D6HC45_9EURY</name>
<dbReference type="InterPro" id="IPR017039">
    <property type="entry name" value="Virul_fac_BrkB"/>
</dbReference>
<evidence type="ECO:0000313" key="9">
    <source>
        <dbReference type="Proteomes" id="UP000296706"/>
    </source>
</evidence>
<protein>
    <submittedName>
        <fullName evidence="8">YihY/virulence factor BrkB family protein</fullName>
    </submittedName>
</protein>
<comment type="subcellular location">
    <subcellularLocation>
        <location evidence="1">Cell membrane</location>
        <topology evidence="1">Multi-pass membrane protein</topology>
    </subcellularLocation>
</comment>
<evidence type="ECO:0000256" key="4">
    <source>
        <dbReference type="ARBA" id="ARBA00022989"/>
    </source>
</evidence>